<keyword evidence="6 11" id="KW-0812">Transmembrane</keyword>
<keyword evidence="3" id="KW-0337">GPI-anchor biosynthesis</keyword>
<feature type="transmembrane region" description="Helical" evidence="11">
    <location>
        <begin position="151"/>
        <end position="169"/>
    </location>
</feature>
<evidence type="ECO:0000256" key="11">
    <source>
        <dbReference type="RuleBase" id="RU363075"/>
    </source>
</evidence>
<keyword evidence="7 11" id="KW-0256">Endoplasmic reticulum</keyword>
<feature type="transmembrane region" description="Helical" evidence="11">
    <location>
        <begin position="101"/>
        <end position="120"/>
    </location>
</feature>
<sequence>MALNWTIIIPLTAFAIGTAGLAIYLDTIFYSPFTAPSLSSLFKYPLSHHLIITPLNNIIYNADTSNLALHGLHSRYTHFLINLPQLLGPAFISLFTTSRTWSLPLPLLSAISGVAVLSLFKHQEARFLIPVVPLLLSSITLPRKIPLQRLWLAVWVIFNVALGVLFGVFHQGGVIPAQFHLRNATNAANAVWWKTYSPPTWLLGEREGDQFKTIDLMSAKVPQLITTLKPLARCGGGTDNYLVAPLSAVALDDHSAGVNTSLPFWLKKEWEYRNHLNLDDLDFGDDGFVPTLRRVVGRRGLGVWKVLRTDCPVDNGMADS</sequence>
<dbReference type="GO" id="GO:0016757">
    <property type="term" value="F:glycosyltransferase activity"/>
    <property type="evidence" value="ECO:0007669"/>
    <property type="project" value="UniProtKB-KW"/>
</dbReference>
<keyword evidence="5" id="KW-0808">Transferase</keyword>
<comment type="caution">
    <text evidence="12">The sequence shown here is derived from an EMBL/GenBank/DDBJ whole genome shotgun (WGS) entry which is preliminary data.</text>
</comment>
<dbReference type="InterPro" id="IPR005599">
    <property type="entry name" value="GPI_mannosylTrfase"/>
</dbReference>
<evidence type="ECO:0000256" key="8">
    <source>
        <dbReference type="ARBA" id="ARBA00022989"/>
    </source>
</evidence>
<name>A0ABR3GME4_9PEZI</name>
<evidence type="ECO:0000313" key="12">
    <source>
        <dbReference type="EMBL" id="KAL0636985.1"/>
    </source>
</evidence>
<evidence type="ECO:0000256" key="5">
    <source>
        <dbReference type="ARBA" id="ARBA00022679"/>
    </source>
</evidence>
<evidence type="ECO:0000256" key="4">
    <source>
        <dbReference type="ARBA" id="ARBA00022676"/>
    </source>
</evidence>
<keyword evidence="13" id="KW-1185">Reference proteome</keyword>
<dbReference type="PANTHER" id="PTHR22760">
    <property type="entry name" value="GLYCOSYLTRANSFERASE"/>
    <property type="match status" value="1"/>
</dbReference>
<evidence type="ECO:0000256" key="2">
    <source>
        <dbReference type="ARBA" id="ARBA00004687"/>
    </source>
</evidence>
<evidence type="ECO:0000256" key="3">
    <source>
        <dbReference type="ARBA" id="ARBA00022502"/>
    </source>
</evidence>
<evidence type="ECO:0000313" key="13">
    <source>
        <dbReference type="Proteomes" id="UP001447188"/>
    </source>
</evidence>
<evidence type="ECO:0000256" key="1">
    <source>
        <dbReference type="ARBA" id="ARBA00004477"/>
    </source>
</evidence>
<keyword evidence="9 11" id="KW-0472">Membrane</keyword>
<feature type="transmembrane region" description="Helical" evidence="11">
    <location>
        <begin position="6"/>
        <end position="25"/>
    </location>
</feature>
<comment type="pathway">
    <text evidence="2">Glycolipid biosynthesis; glycosylphosphatidylinositol-anchor biosynthesis.</text>
</comment>
<keyword evidence="8 11" id="KW-1133">Transmembrane helix</keyword>
<comment type="similarity">
    <text evidence="10">Belongs to the glycosyltransferase 22 family. PIGZ subfamily.</text>
</comment>
<dbReference type="PANTHER" id="PTHR22760:SF3">
    <property type="entry name" value="GPI MANNOSYLTRANSFERASE 4"/>
    <property type="match status" value="1"/>
</dbReference>
<dbReference type="EMBL" id="JBBBZM010000040">
    <property type="protein sequence ID" value="KAL0636985.1"/>
    <property type="molecule type" value="Genomic_DNA"/>
</dbReference>
<comment type="subcellular location">
    <subcellularLocation>
        <location evidence="1 11">Endoplasmic reticulum membrane</location>
        <topology evidence="1 11">Multi-pass membrane protein</topology>
    </subcellularLocation>
</comment>
<evidence type="ECO:0000256" key="9">
    <source>
        <dbReference type="ARBA" id="ARBA00023136"/>
    </source>
</evidence>
<gene>
    <name evidence="12" type="primary">SMP3</name>
    <name evidence="12" type="ORF">Q9L58_003967</name>
</gene>
<evidence type="ECO:0000256" key="7">
    <source>
        <dbReference type="ARBA" id="ARBA00022824"/>
    </source>
</evidence>
<evidence type="ECO:0000256" key="10">
    <source>
        <dbReference type="ARBA" id="ARBA00038466"/>
    </source>
</evidence>
<reference evidence="12 13" key="1">
    <citation type="submission" date="2024-02" db="EMBL/GenBank/DDBJ databases">
        <title>Discinaceae phylogenomics.</title>
        <authorList>
            <person name="Dirks A.C."/>
            <person name="James T.Y."/>
        </authorList>
    </citation>
    <scope>NUCLEOTIDE SEQUENCE [LARGE SCALE GENOMIC DNA]</scope>
    <source>
        <strain evidence="12 13">ACD0624</strain>
    </source>
</reference>
<proteinExistence type="inferred from homology"/>
<protein>
    <recommendedName>
        <fullName evidence="11">Mannosyltransferase</fullName>
        <ecNumber evidence="11">2.4.1.-</ecNumber>
    </recommendedName>
</protein>
<accession>A0ABR3GME4</accession>
<dbReference type="Pfam" id="PF03901">
    <property type="entry name" value="Glyco_transf_22"/>
    <property type="match status" value="1"/>
</dbReference>
<comment type="caution">
    <text evidence="11">Lacks conserved residue(s) required for the propagation of feature annotation.</text>
</comment>
<dbReference type="EC" id="2.4.1.-" evidence="11"/>
<evidence type="ECO:0000256" key="6">
    <source>
        <dbReference type="ARBA" id="ARBA00022692"/>
    </source>
</evidence>
<organism evidence="12 13">
    <name type="scientific">Discina gigas</name>
    <dbReference type="NCBI Taxonomy" id="1032678"/>
    <lineage>
        <taxon>Eukaryota</taxon>
        <taxon>Fungi</taxon>
        <taxon>Dikarya</taxon>
        <taxon>Ascomycota</taxon>
        <taxon>Pezizomycotina</taxon>
        <taxon>Pezizomycetes</taxon>
        <taxon>Pezizales</taxon>
        <taxon>Discinaceae</taxon>
        <taxon>Discina</taxon>
    </lineage>
</organism>
<dbReference type="Proteomes" id="UP001447188">
    <property type="component" value="Unassembled WGS sequence"/>
</dbReference>
<keyword evidence="4 11" id="KW-0328">Glycosyltransferase</keyword>